<dbReference type="NCBIfam" id="TIGR02937">
    <property type="entry name" value="sigma70-ECF"/>
    <property type="match status" value="1"/>
</dbReference>
<dbReference type="InterPro" id="IPR007624">
    <property type="entry name" value="RNA_pol_sigma70_r3"/>
</dbReference>
<dbReference type="InterPro" id="IPR012760">
    <property type="entry name" value="RNA_pol_sigma_RpoD_C"/>
</dbReference>
<evidence type="ECO:0000256" key="4">
    <source>
        <dbReference type="ARBA" id="ARBA00023125"/>
    </source>
</evidence>
<reference evidence="9 10" key="1">
    <citation type="submission" date="2019-01" db="EMBL/GenBank/DDBJ databases">
        <authorList>
            <consortium name="Pathogen Informatics"/>
        </authorList>
    </citation>
    <scope>NUCLEOTIDE SEQUENCE [LARGE SCALE GENOMIC DNA]</scope>
    <source>
        <strain evidence="9 10">NCTC10172</strain>
    </source>
</reference>
<keyword evidence="3 6" id="KW-0731">Sigma factor</keyword>
<dbReference type="GO" id="GO:0003677">
    <property type="term" value="F:DNA binding"/>
    <property type="evidence" value="ECO:0007669"/>
    <property type="project" value="UniProtKB-UniRule"/>
</dbReference>
<dbReference type="InterPro" id="IPR050239">
    <property type="entry name" value="Sigma-70_RNA_pol_init_factors"/>
</dbReference>
<dbReference type="FunFam" id="1.10.10.10:FF:000002">
    <property type="entry name" value="RNA polymerase sigma factor SigA"/>
    <property type="match status" value="1"/>
</dbReference>
<dbReference type="FunFam" id="1.10.601.10:FF:000001">
    <property type="entry name" value="RNA polymerase sigma factor SigA"/>
    <property type="match status" value="1"/>
</dbReference>
<dbReference type="PANTHER" id="PTHR30603">
    <property type="entry name" value="RNA POLYMERASE SIGMA FACTOR RPO"/>
    <property type="match status" value="1"/>
</dbReference>
<dbReference type="CDD" id="cd06171">
    <property type="entry name" value="Sigma70_r4"/>
    <property type="match status" value="1"/>
</dbReference>
<dbReference type="InterPro" id="IPR007630">
    <property type="entry name" value="RNA_pol_sigma70_r4"/>
</dbReference>
<dbReference type="PANTHER" id="PTHR30603:SF60">
    <property type="entry name" value="RNA POLYMERASE SIGMA FACTOR RPOD"/>
    <property type="match status" value="1"/>
</dbReference>
<comment type="similarity">
    <text evidence="6">Belongs to the sigma-70 factor family. RpoD/SigA subfamily.</text>
</comment>
<evidence type="ECO:0000256" key="6">
    <source>
        <dbReference type="HAMAP-Rule" id="MF_00963"/>
    </source>
</evidence>
<dbReference type="SUPFAM" id="SSF88659">
    <property type="entry name" value="Sigma3 and sigma4 domains of RNA polymerase sigma factors"/>
    <property type="match status" value="2"/>
</dbReference>
<dbReference type="NCBIfam" id="TIGR02393">
    <property type="entry name" value="RpoD_Cterm"/>
    <property type="match status" value="1"/>
</dbReference>
<organism evidence="9 10">
    <name type="scientific">Acholeplasma hippikon</name>
    <dbReference type="NCBI Taxonomy" id="264636"/>
    <lineage>
        <taxon>Bacteria</taxon>
        <taxon>Bacillati</taxon>
        <taxon>Mycoplasmatota</taxon>
        <taxon>Mollicutes</taxon>
        <taxon>Acholeplasmatales</taxon>
        <taxon>Acholeplasmataceae</taxon>
        <taxon>Acholeplasma</taxon>
    </lineage>
</organism>
<protein>
    <recommendedName>
        <fullName evidence="6">RNA polymerase sigma factor SigA</fullName>
    </recommendedName>
</protein>
<keyword evidence="5 6" id="KW-0804">Transcription</keyword>
<feature type="domain" description="RNA polymerase sigma-70" evidence="7">
    <location>
        <begin position="209"/>
        <end position="222"/>
    </location>
</feature>
<feature type="short sequence motif" description="Interaction with polymerase core subunit RpoC" evidence="6">
    <location>
        <begin position="209"/>
        <end position="212"/>
    </location>
</feature>
<sequence length="421" mass="48757">MSMKVALEALVKKAGKKKTLNQSDLESYYPFGTPEYDELEKALLEKEVDVLIDDEDEEEKEEVKVEIDTDDVDDLEDDEEIDEPDEFSLSSLEVEDIKEEELLNIEQIVSSIKVDDPVRMYLKEIGQIPLLNIDDERKYAIWVSNGRVAADQLESYKKGEIQLSPEDVFELEEAVRKAHIAKERLVEANYRLVVSIAKKYTQRGLLFLDLIQEGNMGLMRAVDKFDYEKGFKFSTYATWWIRQAITRAVADQARTIRIPVHMVETINKMIRIQRQLVQELGREATVEEVAEKMGISPEKVQNIQRIAKEPISLEAPVGEEEDSSLGDFISDPNALNPHDYMMQEMVKKTLDEVLETLTDREEKVLRLRYGLLDGKTHTLEEVGREFGVTRERIRQIEAKALRKLRSPQRQNKLKEFYVARK</sequence>
<evidence type="ECO:0000256" key="1">
    <source>
        <dbReference type="ARBA" id="ARBA00022490"/>
    </source>
</evidence>
<dbReference type="RefSeq" id="WP_035368254.1">
    <property type="nucleotide sequence ID" value="NZ_LR215050.1"/>
</dbReference>
<dbReference type="HAMAP" id="MF_00963">
    <property type="entry name" value="Sigma70_RpoD_SigA"/>
    <property type="match status" value="1"/>
</dbReference>
<evidence type="ECO:0000259" key="7">
    <source>
        <dbReference type="PROSITE" id="PS00715"/>
    </source>
</evidence>
<dbReference type="Proteomes" id="UP000290909">
    <property type="component" value="Chromosome"/>
</dbReference>
<dbReference type="PRINTS" id="PR00046">
    <property type="entry name" value="SIGMA70FCT"/>
</dbReference>
<keyword evidence="10" id="KW-1185">Reference proteome</keyword>
<dbReference type="InterPro" id="IPR013325">
    <property type="entry name" value="RNA_pol_sigma_r2"/>
</dbReference>
<evidence type="ECO:0000313" key="9">
    <source>
        <dbReference type="EMBL" id="VEU82054.1"/>
    </source>
</evidence>
<dbReference type="InterPro" id="IPR000943">
    <property type="entry name" value="RNA_pol_sigma70"/>
</dbReference>
<dbReference type="GO" id="GO:0016987">
    <property type="term" value="F:sigma factor activity"/>
    <property type="evidence" value="ECO:0007669"/>
    <property type="project" value="UniProtKB-UniRule"/>
</dbReference>
<dbReference type="GO" id="GO:0005737">
    <property type="term" value="C:cytoplasm"/>
    <property type="evidence" value="ECO:0007669"/>
    <property type="project" value="UniProtKB-SubCell"/>
</dbReference>
<evidence type="ECO:0000259" key="8">
    <source>
        <dbReference type="PROSITE" id="PS00716"/>
    </source>
</evidence>
<dbReference type="InterPro" id="IPR028630">
    <property type="entry name" value="Sigma70_RpoD"/>
</dbReference>
<dbReference type="GO" id="GO:0006352">
    <property type="term" value="P:DNA-templated transcription initiation"/>
    <property type="evidence" value="ECO:0007669"/>
    <property type="project" value="UniProtKB-UniRule"/>
</dbReference>
<dbReference type="Pfam" id="PF04545">
    <property type="entry name" value="Sigma70_r4"/>
    <property type="match status" value="1"/>
</dbReference>
<dbReference type="Pfam" id="PF04542">
    <property type="entry name" value="Sigma70_r2"/>
    <property type="match status" value="1"/>
</dbReference>
<dbReference type="InterPro" id="IPR014284">
    <property type="entry name" value="RNA_pol_sigma-70_dom"/>
</dbReference>
<dbReference type="KEGG" id="ahk:NCTC10172_00059"/>
<dbReference type="Gene3D" id="1.10.601.10">
    <property type="entry name" value="RNA Polymerase Primary Sigma Factor"/>
    <property type="match status" value="2"/>
</dbReference>
<dbReference type="PROSITE" id="PS00716">
    <property type="entry name" value="SIGMA70_2"/>
    <property type="match status" value="1"/>
</dbReference>
<feature type="domain" description="RNA polymerase sigma-70" evidence="8">
    <location>
        <begin position="378"/>
        <end position="404"/>
    </location>
</feature>
<dbReference type="InterPro" id="IPR009042">
    <property type="entry name" value="RNA_pol_sigma70_r1_2"/>
</dbReference>
<evidence type="ECO:0000313" key="10">
    <source>
        <dbReference type="Proteomes" id="UP000290909"/>
    </source>
</evidence>
<dbReference type="PROSITE" id="PS00715">
    <property type="entry name" value="SIGMA70_1"/>
    <property type="match status" value="1"/>
</dbReference>
<gene>
    <name evidence="9" type="primary">rpoD</name>
    <name evidence="6" type="synonym">sigA</name>
    <name evidence="9" type="ORF">NCTC10172_00059</name>
</gene>
<feature type="DNA-binding region" description="H-T-H motif" evidence="6">
    <location>
        <begin position="379"/>
        <end position="398"/>
    </location>
</feature>
<evidence type="ECO:0000256" key="5">
    <source>
        <dbReference type="ARBA" id="ARBA00023163"/>
    </source>
</evidence>
<dbReference type="AlphaFoldDB" id="A0A449BHX5"/>
<feature type="region of interest" description="Sigma-70 factor domain-3" evidence="6">
    <location>
        <begin position="264"/>
        <end position="340"/>
    </location>
</feature>
<dbReference type="Pfam" id="PF04539">
    <property type="entry name" value="Sigma70_r3"/>
    <property type="match status" value="1"/>
</dbReference>
<dbReference type="Gene3D" id="1.10.10.10">
    <property type="entry name" value="Winged helix-like DNA-binding domain superfamily/Winged helix DNA-binding domain"/>
    <property type="match status" value="2"/>
</dbReference>
<dbReference type="InterPro" id="IPR013324">
    <property type="entry name" value="RNA_pol_sigma_r3/r4-like"/>
</dbReference>
<dbReference type="Pfam" id="PF00140">
    <property type="entry name" value="Sigma70_r1_2"/>
    <property type="match status" value="1"/>
</dbReference>
<comment type="function">
    <text evidence="6">Sigma factors are initiation factors that promote the attachment of RNA polymerase to specific initiation sites and are then released. This sigma factor is the primary sigma factor during exponential growth.</text>
</comment>
<dbReference type="SUPFAM" id="SSF88946">
    <property type="entry name" value="Sigma2 domain of RNA polymerase sigma factors"/>
    <property type="match status" value="1"/>
</dbReference>
<keyword evidence="2 6" id="KW-0805">Transcription regulation</keyword>
<accession>A0A449BHX5</accession>
<proteinExistence type="inferred from homology"/>
<comment type="subcellular location">
    <subcellularLocation>
        <location evidence="6">Cytoplasm</location>
    </subcellularLocation>
</comment>
<keyword evidence="1 6" id="KW-0963">Cytoplasm</keyword>
<keyword evidence="4 6" id="KW-0238">DNA-binding</keyword>
<name>A0A449BHX5_9MOLU</name>
<dbReference type="InterPro" id="IPR007627">
    <property type="entry name" value="RNA_pol_sigma70_r2"/>
</dbReference>
<dbReference type="EMBL" id="LR215050">
    <property type="protein sequence ID" value="VEU82054.1"/>
    <property type="molecule type" value="Genomic_DNA"/>
</dbReference>
<feature type="region of interest" description="Sigma-70 factor domain-2" evidence="6">
    <location>
        <begin position="185"/>
        <end position="255"/>
    </location>
</feature>
<comment type="subunit">
    <text evidence="6">Interacts transiently with the RNA polymerase catalytic core.</text>
</comment>
<feature type="region of interest" description="Sigma-70 factor domain-4" evidence="6">
    <location>
        <begin position="353"/>
        <end position="406"/>
    </location>
</feature>
<dbReference type="STRING" id="1408416.GCA_000702765_00146"/>
<evidence type="ECO:0000256" key="2">
    <source>
        <dbReference type="ARBA" id="ARBA00023015"/>
    </source>
</evidence>
<dbReference type="InterPro" id="IPR036388">
    <property type="entry name" value="WH-like_DNA-bd_sf"/>
</dbReference>
<evidence type="ECO:0000256" key="3">
    <source>
        <dbReference type="ARBA" id="ARBA00023082"/>
    </source>
</evidence>